<keyword evidence="5" id="KW-1185">Reference proteome</keyword>
<evidence type="ECO:0000259" key="3">
    <source>
        <dbReference type="Pfam" id="PF06904"/>
    </source>
</evidence>
<feature type="chain" id="PRO_5045415815" evidence="2">
    <location>
        <begin position="24"/>
        <end position="311"/>
    </location>
</feature>
<comment type="caution">
    <text evidence="4">The sequence shown here is derived from an EMBL/GenBank/DDBJ whole genome shotgun (WGS) entry which is preliminary data.</text>
</comment>
<name>A0ABV6CGN3_9RHOB</name>
<keyword evidence="2" id="KW-0732">Signal</keyword>
<sequence length="311" mass="32934">MTIRARWTAACALLLAVHAPAYAQDRPPEPPESATAPDRPAAPPVREDRRPPERPSDEPPDAVPPDAPAPRPESSRPPEQPEPDAAQGPAPVDAKPEEAASTDQPKQPFGPPPPPVWFTLAEDDAGFAACRLALSLLGTRYTLEASLTDDENRDCGIARPLRVTEIVPGVRLTGDPVMRCDTARALGFWTRDFLRPAAALLPGAPRLEALQTGPAYTCRDRVGTGAADPKPSEHGYGNAIDIMGFQLAGADALTVTPRAGDGDTAEAFLRAARGTACLLFTTVLGPGSNAAHDDHLHLDLAARNGGWRLCE</sequence>
<evidence type="ECO:0000256" key="2">
    <source>
        <dbReference type="SAM" id="SignalP"/>
    </source>
</evidence>
<dbReference type="EMBL" id="JBHLWQ010000055">
    <property type="protein sequence ID" value="MFC0199900.1"/>
    <property type="molecule type" value="Genomic_DNA"/>
</dbReference>
<evidence type="ECO:0000313" key="4">
    <source>
        <dbReference type="EMBL" id="MFC0199900.1"/>
    </source>
</evidence>
<dbReference type="Pfam" id="PF06904">
    <property type="entry name" value="Extensin-like_C"/>
    <property type="match status" value="1"/>
</dbReference>
<feature type="region of interest" description="Disordered" evidence="1">
    <location>
        <begin position="23"/>
        <end position="117"/>
    </location>
</feature>
<gene>
    <name evidence="4" type="ORF">ACFFIZ_06085</name>
</gene>
<reference evidence="4 5" key="1">
    <citation type="submission" date="2024-09" db="EMBL/GenBank/DDBJ databases">
        <authorList>
            <person name="Sun Q."/>
            <person name="Mori K."/>
        </authorList>
    </citation>
    <scope>NUCLEOTIDE SEQUENCE [LARGE SCALE GENOMIC DNA]</scope>
    <source>
        <strain evidence="4 5">CCM 7904</strain>
    </source>
</reference>
<protein>
    <submittedName>
        <fullName evidence="4">Extensin family protein</fullName>
    </submittedName>
</protein>
<feature type="compositionally biased region" description="Basic and acidic residues" evidence="1">
    <location>
        <begin position="45"/>
        <end position="57"/>
    </location>
</feature>
<feature type="signal peptide" evidence="2">
    <location>
        <begin position="1"/>
        <end position="23"/>
    </location>
</feature>
<feature type="compositionally biased region" description="Pro residues" evidence="1">
    <location>
        <begin position="61"/>
        <end position="71"/>
    </location>
</feature>
<organism evidence="4 5">
    <name type="scientific">Paracoccus rhizosphaerae</name>
    <dbReference type="NCBI Taxonomy" id="1133347"/>
    <lineage>
        <taxon>Bacteria</taxon>
        <taxon>Pseudomonadati</taxon>
        <taxon>Pseudomonadota</taxon>
        <taxon>Alphaproteobacteria</taxon>
        <taxon>Rhodobacterales</taxon>
        <taxon>Paracoccaceae</taxon>
        <taxon>Paracoccus</taxon>
    </lineage>
</organism>
<dbReference type="Proteomes" id="UP001589795">
    <property type="component" value="Unassembled WGS sequence"/>
</dbReference>
<feature type="domain" description="Extensin-like C-terminal" evidence="3">
    <location>
        <begin position="129"/>
        <end position="310"/>
    </location>
</feature>
<evidence type="ECO:0000313" key="5">
    <source>
        <dbReference type="Proteomes" id="UP001589795"/>
    </source>
</evidence>
<evidence type="ECO:0000256" key="1">
    <source>
        <dbReference type="SAM" id="MobiDB-lite"/>
    </source>
</evidence>
<proteinExistence type="predicted"/>
<dbReference type="RefSeq" id="WP_265505172.1">
    <property type="nucleotide sequence ID" value="NZ_JAOTBE010000001.1"/>
</dbReference>
<dbReference type="InterPro" id="IPR009683">
    <property type="entry name" value="Extensin-like_C"/>
</dbReference>
<accession>A0ABV6CGN3</accession>